<evidence type="ECO:0000259" key="1">
    <source>
        <dbReference type="Pfam" id="PF04480"/>
    </source>
</evidence>
<organism evidence="2 3">
    <name type="scientific">Bifidobacterium pullorum subsp. saeculare</name>
    <dbReference type="NCBI Taxonomy" id="78257"/>
    <lineage>
        <taxon>Bacteria</taxon>
        <taxon>Bacillati</taxon>
        <taxon>Actinomycetota</taxon>
        <taxon>Actinomycetes</taxon>
        <taxon>Bifidobacteriales</taxon>
        <taxon>Bifidobacteriaceae</taxon>
        <taxon>Bifidobacterium</taxon>
    </lineage>
</organism>
<dbReference type="EMBL" id="JACLYU010000002">
    <property type="protein sequence ID" value="MBM6699075.1"/>
    <property type="molecule type" value="Genomic_DNA"/>
</dbReference>
<dbReference type="InterPro" id="IPR047216">
    <property type="entry name" value="Endonuclease_DUF559_bact"/>
</dbReference>
<name>A0A938WWX0_9BIFI</name>
<dbReference type="Pfam" id="PF04480">
    <property type="entry name" value="DUF559"/>
    <property type="match status" value="1"/>
</dbReference>
<dbReference type="SUPFAM" id="SSF52980">
    <property type="entry name" value="Restriction endonuclease-like"/>
    <property type="match status" value="1"/>
</dbReference>
<reference evidence="2" key="2">
    <citation type="journal article" date="2021" name="Sci. Rep.">
        <title>The distribution of antibiotic resistance genes in chicken gut microbiota commensals.</title>
        <authorList>
            <person name="Juricova H."/>
            <person name="Matiasovicova J."/>
            <person name="Kubasova T."/>
            <person name="Cejkova D."/>
            <person name="Rychlik I."/>
        </authorList>
    </citation>
    <scope>NUCLEOTIDE SEQUENCE</scope>
    <source>
        <strain evidence="2">An836</strain>
    </source>
</reference>
<dbReference type="AlphaFoldDB" id="A0A938WWX0"/>
<feature type="domain" description="DUF559" evidence="1">
    <location>
        <begin position="12"/>
        <end position="112"/>
    </location>
</feature>
<comment type="caution">
    <text evidence="2">The sequence shown here is derived from an EMBL/GenBank/DDBJ whole genome shotgun (WGS) entry which is preliminary data.</text>
</comment>
<evidence type="ECO:0000313" key="2">
    <source>
        <dbReference type="EMBL" id="MBM6699075.1"/>
    </source>
</evidence>
<dbReference type="Proteomes" id="UP000718821">
    <property type="component" value="Unassembled WGS sequence"/>
</dbReference>
<protein>
    <submittedName>
        <fullName evidence="2">DUF559 domain-containing protein</fullName>
    </submittedName>
</protein>
<dbReference type="PANTHER" id="PTHR38590:SF1">
    <property type="entry name" value="BLL0828 PROTEIN"/>
    <property type="match status" value="1"/>
</dbReference>
<dbReference type="PANTHER" id="PTHR38590">
    <property type="entry name" value="BLL0828 PROTEIN"/>
    <property type="match status" value="1"/>
</dbReference>
<proteinExistence type="predicted"/>
<dbReference type="Gene3D" id="3.40.960.10">
    <property type="entry name" value="VSR Endonuclease"/>
    <property type="match status" value="1"/>
</dbReference>
<evidence type="ECO:0000313" key="3">
    <source>
        <dbReference type="Proteomes" id="UP000718821"/>
    </source>
</evidence>
<reference evidence="2" key="1">
    <citation type="submission" date="2020-08" db="EMBL/GenBank/DDBJ databases">
        <authorList>
            <person name="Cejkova D."/>
            <person name="Kubasova T."/>
            <person name="Jahodarova E."/>
            <person name="Rychlik I."/>
        </authorList>
    </citation>
    <scope>NUCLEOTIDE SEQUENCE</scope>
    <source>
        <strain evidence="2">An836</strain>
    </source>
</reference>
<sequence>MPIPYNARNVPLARELRKNMTPWERHLWFDFLRRHTLRWQRQKPVLDYIVDFYCDKARLAVELDGGGHYHDAKRLDDERRTAHIGTLGIAVCRYANNDVDRHFDAVCDDIDRVAWERLQKLQSR</sequence>
<dbReference type="CDD" id="cd01038">
    <property type="entry name" value="Endonuclease_DUF559"/>
    <property type="match status" value="1"/>
</dbReference>
<accession>A0A938WWX0</accession>
<keyword evidence="3" id="KW-1185">Reference proteome</keyword>
<gene>
    <name evidence="2" type="ORF">H7U32_01770</name>
</gene>
<dbReference type="RefSeq" id="WP_204467512.1">
    <property type="nucleotide sequence ID" value="NZ_JACLYU010000002.1"/>
</dbReference>
<dbReference type="InterPro" id="IPR011335">
    <property type="entry name" value="Restrct_endonuc-II-like"/>
</dbReference>
<dbReference type="InterPro" id="IPR007569">
    <property type="entry name" value="DUF559"/>
</dbReference>